<evidence type="ECO:0000313" key="6">
    <source>
        <dbReference type="EMBL" id="TCO52825.1"/>
    </source>
</evidence>
<reference evidence="6 7" key="1">
    <citation type="submission" date="2019-03" db="EMBL/GenBank/DDBJ databases">
        <title>Genomic Encyclopedia of Type Strains, Phase IV (KMG-IV): sequencing the most valuable type-strain genomes for metagenomic binning, comparative biology and taxonomic classification.</title>
        <authorList>
            <person name="Goeker M."/>
        </authorList>
    </citation>
    <scope>NUCLEOTIDE SEQUENCE [LARGE SCALE GENOMIC DNA]</scope>
    <source>
        <strain evidence="6 7">DSM 45934</strain>
    </source>
</reference>
<keyword evidence="7" id="KW-1185">Reference proteome</keyword>
<dbReference type="SMART" id="SM00825">
    <property type="entry name" value="PKS_KS"/>
    <property type="match status" value="1"/>
</dbReference>
<dbReference type="InterPro" id="IPR020841">
    <property type="entry name" value="PKS_Beta-ketoAc_synthase_dom"/>
</dbReference>
<dbReference type="PANTHER" id="PTHR11712:SF336">
    <property type="entry name" value="3-OXOACYL-[ACYL-CARRIER-PROTEIN] SYNTHASE, MITOCHONDRIAL"/>
    <property type="match status" value="1"/>
</dbReference>
<dbReference type="NCBIfam" id="NF005589">
    <property type="entry name" value="PRK07314.1"/>
    <property type="match status" value="1"/>
</dbReference>
<protein>
    <submittedName>
        <fullName evidence="6">3-oxoacyl-[acyl-carrier-protein] synthase II</fullName>
    </submittedName>
</protein>
<evidence type="ECO:0000256" key="4">
    <source>
        <dbReference type="RuleBase" id="RU003694"/>
    </source>
</evidence>
<evidence type="ECO:0000256" key="1">
    <source>
        <dbReference type="ARBA" id="ARBA00008467"/>
    </source>
</evidence>
<evidence type="ECO:0000256" key="2">
    <source>
        <dbReference type="ARBA" id="ARBA00022679"/>
    </source>
</evidence>
<dbReference type="GO" id="GO:0030497">
    <property type="term" value="P:fatty acid elongation"/>
    <property type="evidence" value="ECO:0007669"/>
    <property type="project" value="UniProtKB-ARBA"/>
</dbReference>
<dbReference type="Pfam" id="PF00109">
    <property type="entry name" value="ketoacyl-synt"/>
    <property type="match status" value="1"/>
</dbReference>
<dbReference type="InterPro" id="IPR016039">
    <property type="entry name" value="Thiolase-like"/>
</dbReference>
<dbReference type="InterPro" id="IPR014031">
    <property type="entry name" value="Ketoacyl_synth_C"/>
</dbReference>
<proteinExistence type="inferred from homology"/>
<gene>
    <name evidence="6" type="ORF">EV192_11119</name>
</gene>
<dbReference type="InterPro" id="IPR000794">
    <property type="entry name" value="Beta-ketoacyl_synthase"/>
</dbReference>
<dbReference type="GO" id="GO:0004315">
    <property type="term" value="F:3-oxoacyl-[acyl-carrier-protein] synthase activity"/>
    <property type="evidence" value="ECO:0007669"/>
    <property type="project" value="UniProtKB-ARBA"/>
</dbReference>
<dbReference type="FunFam" id="3.40.47.10:FF:000018">
    <property type="entry name" value="3-oxoacyl-[acyl-carrier-protein] synthase 2"/>
    <property type="match status" value="1"/>
</dbReference>
<dbReference type="Gene3D" id="3.40.47.10">
    <property type="match status" value="2"/>
</dbReference>
<dbReference type="CDD" id="cd00834">
    <property type="entry name" value="KAS_I_II"/>
    <property type="match status" value="1"/>
</dbReference>
<dbReference type="InterPro" id="IPR014030">
    <property type="entry name" value="Ketoacyl_synth_N"/>
</dbReference>
<feature type="domain" description="Ketosynthase family 3 (KS3)" evidence="5">
    <location>
        <begin position="3"/>
        <end position="408"/>
    </location>
</feature>
<evidence type="ECO:0000259" key="5">
    <source>
        <dbReference type="PROSITE" id="PS52004"/>
    </source>
</evidence>
<dbReference type="SUPFAM" id="SSF53901">
    <property type="entry name" value="Thiolase-like"/>
    <property type="match status" value="2"/>
</dbReference>
<organism evidence="6 7">
    <name type="scientific">Actinocrispum wychmicini</name>
    <dbReference type="NCBI Taxonomy" id="1213861"/>
    <lineage>
        <taxon>Bacteria</taxon>
        <taxon>Bacillati</taxon>
        <taxon>Actinomycetota</taxon>
        <taxon>Actinomycetes</taxon>
        <taxon>Pseudonocardiales</taxon>
        <taxon>Pseudonocardiaceae</taxon>
        <taxon>Actinocrispum</taxon>
    </lineage>
</organism>
<dbReference type="PROSITE" id="PS52004">
    <property type="entry name" value="KS3_2"/>
    <property type="match status" value="1"/>
</dbReference>
<keyword evidence="3" id="KW-0012">Acyltransferase</keyword>
<dbReference type="Pfam" id="PF02801">
    <property type="entry name" value="Ketoacyl-synt_C"/>
    <property type="match status" value="1"/>
</dbReference>
<evidence type="ECO:0000313" key="7">
    <source>
        <dbReference type="Proteomes" id="UP000295680"/>
    </source>
</evidence>
<dbReference type="PANTHER" id="PTHR11712">
    <property type="entry name" value="POLYKETIDE SYNTHASE-RELATED"/>
    <property type="match status" value="1"/>
</dbReference>
<dbReference type="FunFam" id="3.40.47.10:FF:000029">
    <property type="entry name" value="3-oxoacyl-[acyl-carrier-protein] synthase 1"/>
    <property type="match status" value="1"/>
</dbReference>
<dbReference type="Proteomes" id="UP000295680">
    <property type="component" value="Unassembled WGS sequence"/>
</dbReference>
<dbReference type="RefSeq" id="WP_279495224.1">
    <property type="nucleotide sequence ID" value="NZ_SLWS01000011.1"/>
</dbReference>
<sequence>MSPSPVVITGMGVVSPAGCTLDSFWSALRSGRSTARRITDLDLSDHKVQIGCRVTGFDEIGLLGAKEARRLDPFARFGVTAALSAYNDAGSPQPDPQRTAIVVGNAVGGRRTSDDETRNYFAGGPVKVNPLMPLINMPNAAAAVLSMKLGWHGPALTIASTCASGADSIGYGRMLLQSGQVDVVIAGGCESILTEVTLAAFGNLNAVTTTHNDTPEIASRPFDVDRDGFVMGEGAAFVVLERADDALARGARQYAQISGYAATADAFHLSAPQDDGLYAVAAMQGAIANAGLTPSDIVHINAHGTSTAANDRAEAFALHKVFGSDGPPVTASKGVIGHLIGAAGSVELVATVMAMRESVVPPTANHERLEPGMQIDVVHGTPRKVASGPALSNSFGFGGHNACLVVTPV</sequence>
<comment type="caution">
    <text evidence="6">The sequence shown here is derived from an EMBL/GenBank/DDBJ whole genome shotgun (WGS) entry which is preliminary data.</text>
</comment>
<evidence type="ECO:0000256" key="3">
    <source>
        <dbReference type="ARBA" id="ARBA00023315"/>
    </source>
</evidence>
<comment type="similarity">
    <text evidence="1 4">Belongs to the thiolase-like superfamily. Beta-ketoacyl-ACP synthases family.</text>
</comment>
<dbReference type="EMBL" id="SLWS01000011">
    <property type="protein sequence ID" value="TCO52825.1"/>
    <property type="molecule type" value="Genomic_DNA"/>
</dbReference>
<keyword evidence="2 4" id="KW-0808">Transferase</keyword>
<dbReference type="AlphaFoldDB" id="A0A4R2JF24"/>
<name>A0A4R2JF24_9PSEU</name>
<accession>A0A4R2JF24</accession>